<feature type="non-terminal residue" evidence="2">
    <location>
        <position position="312"/>
    </location>
</feature>
<evidence type="ECO:0000259" key="1">
    <source>
        <dbReference type="Pfam" id="PF00079"/>
    </source>
</evidence>
<dbReference type="Proteomes" id="UP001458415">
    <property type="component" value="Unassembled WGS sequence"/>
</dbReference>
<comment type="caution">
    <text evidence="2">The sequence shown here is derived from an EMBL/GenBank/DDBJ whole genome shotgun (WGS) entry which is preliminary data.</text>
</comment>
<dbReference type="InterPro" id="IPR023796">
    <property type="entry name" value="Serpin_dom"/>
</dbReference>
<feature type="domain" description="Serpin" evidence="1">
    <location>
        <begin position="1"/>
        <end position="144"/>
    </location>
</feature>
<evidence type="ECO:0000313" key="3">
    <source>
        <dbReference type="Proteomes" id="UP001458415"/>
    </source>
</evidence>
<accession>A0ABV1WF77</accession>
<dbReference type="Pfam" id="PF00079">
    <property type="entry name" value="Serpin"/>
    <property type="match status" value="1"/>
</dbReference>
<sequence length="312" mass="33447">MFSATGVWPLLAFLADGAGGAARRELADAVDLPADQAADRARELFGALDGLRGAESALGLWTKRTLELRERWAAGLPAGTHGVLTGDPTADQEALDTWARKRTGGLVDGMPIPVTEHTELVLAGALTLRTEWWSRFREGQMEPEDGPWRGRSLRGLFRSSTLLDRVAVADTPDGQVTEVKVLGNTAVDVHLLLGEEHMTPGQVLRAGIGVLERRHPVVPGPRLPFGDPGPGLRVRRVRHTWPAPPTLHVRTAAYDLAAHHDLLALHRLFGLTTARDTSMGHFPGISDFPLAIGSAAQAAVARFGPLGFRAGA</sequence>
<name>A0ABV1WF77_9ACTN</name>
<dbReference type="InterPro" id="IPR036186">
    <property type="entry name" value="Serpin_sf"/>
</dbReference>
<organism evidence="2 3">
    <name type="scientific">Streptomyces carpinensis</name>
    <dbReference type="NCBI Taxonomy" id="66369"/>
    <lineage>
        <taxon>Bacteria</taxon>
        <taxon>Bacillati</taxon>
        <taxon>Actinomycetota</taxon>
        <taxon>Actinomycetes</taxon>
        <taxon>Kitasatosporales</taxon>
        <taxon>Streptomycetaceae</taxon>
        <taxon>Streptomyces</taxon>
    </lineage>
</organism>
<reference evidence="2 3" key="1">
    <citation type="submission" date="2024-06" db="EMBL/GenBank/DDBJ databases">
        <title>The Natural Products Discovery Center: Release of the First 8490 Sequenced Strains for Exploring Actinobacteria Biosynthetic Diversity.</title>
        <authorList>
            <person name="Kalkreuter E."/>
            <person name="Kautsar S.A."/>
            <person name="Yang D."/>
            <person name="Bader C.D."/>
            <person name="Teijaro C.N."/>
            <person name="Fluegel L."/>
            <person name="Davis C.M."/>
            <person name="Simpson J.R."/>
            <person name="Lauterbach L."/>
            <person name="Steele A.D."/>
            <person name="Gui C."/>
            <person name="Meng S."/>
            <person name="Li G."/>
            <person name="Viehrig K."/>
            <person name="Ye F."/>
            <person name="Su P."/>
            <person name="Kiefer A.F."/>
            <person name="Nichols A."/>
            <person name="Cepeda A.J."/>
            <person name="Yan W."/>
            <person name="Fan B."/>
            <person name="Jiang Y."/>
            <person name="Adhikari A."/>
            <person name="Zheng C.-J."/>
            <person name="Schuster L."/>
            <person name="Cowan T.M."/>
            <person name="Smanski M.J."/>
            <person name="Chevrette M.G."/>
            <person name="De Carvalho L.P.S."/>
            <person name="Shen B."/>
        </authorList>
    </citation>
    <scope>NUCLEOTIDE SEQUENCE [LARGE SCALE GENOMIC DNA]</scope>
    <source>
        <strain evidence="2 3">NPDC000634</strain>
    </source>
</reference>
<dbReference type="EMBL" id="JBEPCU010001165">
    <property type="protein sequence ID" value="MER6982856.1"/>
    <property type="molecule type" value="Genomic_DNA"/>
</dbReference>
<evidence type="ECO:0000313" key="2">
    <source>
        <dbReference type="EMBL" id="MER6982856.1"/>
    </source>
</evidence>
<dbReference type="SUPFAM" id="SSF56574">
    <property type="entry name" value="Serpins"/>
    <property type="match status" value="1"/>
</dbReference>
<proteinExistence type="predicted"/>
<gene>
    <name evidence="2" type="ORF">ABT317_39320</name>
</gene>
<dbReference type="Gene3D" id="3.30.497.10">
    <property type="entry name" value="Antithrombin, subunit I, domain 2"/>
    <property type="match status" value="1"/>
</dbReference>
<dbReference type="InterPro" id="IPR042178">
    <property type="entry name" value="Serpin_sf_1"/>
</dbReference>
<protein>
    <submittedName>
        <fullName evidence="2">Serpin family protein</fullName>
    </submittedName>
</protein>
<keyword evidence="3" id="KW-1185">Reference proteome</keyword>